<evidence type="ECO:0000313" key="1">
    <source>
        <dbReference type="EMBL" id="KAJ8015499.1"/>
    </source>
</evidence>
<gene>
    <name evidence="1" type="ORF">DPEC_G00026770</name>
</gene>
<evidence type="ECO:0000313" key="2">
    <source>
        <dbReference type="Proteomes" id="UP001157502"/>
    </source>
</evidence>
<comment type="caution">
    <text evidence="1">The sequence shown here is derived from an EMBL/GenBank/DDBJ whole genome shotgun (WGS) entry which is preliminary data.</text>
</comment>
<protein>
    <submittedName>
        <fullName evidence="1">Uncharacterized protein</fullName>
    </submittedName>
</protein>
<accession>A0ACC2HHP1</accession>
<reference evidence="1" key="1">
    <citation type="submission" date="2021-05" db="EMBL/GenBank/DDBJ databases">
        <authorList>
            <person name="Pan Q."/>
            <person name="Jouanno E."/>
            <person name="Zahm M."/>
            <person name="Klopp C."/>
            <person name="Cabau C."/>
            <person name="Louis A."/>
            <person name="Berthelot C."/>
            <person name="Parey E."/>
            <person name="Roest Crollius H."/>
            <person name="Montfort J."/>
            <person name="Robinson-Rechavi M."/>
            <person name="Bouchez O."/>
            <person name="Lampietro C."/>
            <person name="Lopez Roques C."/>
            <person name="Donnadieu C."/>
            <person name="Postlethwait J."/>
            <person name="Bobe J."/>
            <person name="Dillon D."/>
            <person name="Chandos A."/>
            <person name="von Hippel F."/>
            <person name="Guiguen Y."/>
        </authorList>
    </citation>
    <scope>NUCLEOTIDE SEQUENCE</scope>
    <source>
        <strain evidence="1">YG-Jan2019</strain>
    </source>
</reference>
<proteinExistence type="predicted"/>
<name>A0ACC2HHP1_DALPE</name>
<organism evidence="1 2">
    <name type="scientific">Dallia pectoralis</name>
    <name type="common">Alaska blackfish</name>
    <dbReference type="NCBI Taxonomy" id="75939"/>
    <lineage>
        <taxon>Eukaryota</taxon>
        <taxon>Metazoa</taxon>
        <taxon>Chordata</taxon>
        <taxon>Craniata</taxon>
        <taxon>Vertebrata</taxon>
        <taxon>Euteleostomi</taxon>
        <taxon>Actinopterygii</taxon>
        <taxon>Neopterygii</taxon>
        <taxon>Teleostei</taxon>
        <taxon>Protacanthopterygii</taxon>
        <taxon>Esociformes</taxon>
        <taxon>Umbridae</taxon>
        <taxon>Dallia</taxon>
    </lineage>
</organism>
<dbReference type="Proteomes" id="UP001157502">
    <property type="component" value="Chromosome 2"/>
</dbReference>
<dbReference type="EMBL" id="CM055729">
    <property type="protein sequence ID" value="KAJ8015499.1"/>
    <property type="molecule type" value="Genomic_DNA"/>
</dbReference>
<sequence length="175" mass="20103">MLFPSLYPPPSMQQLHRSIFCPGCRGLVWRQPLGRVEPADVAVRPLTPCAGRSTERQRKEPNTKNTLRITGTLLVPEKQERLICSGMCLWSPRFHWLDSRVEQGCSREPLCQLANSAFQRNTLIFMGEEKIQRTRDLAVNPQDTFGDMPKRCLSIIFIRYAFSEIPPFRLGQELS</sequence>
<keyword evidence="2" id="KW-1185">Reference proteome</keyword>